<accession>K6P2K2</accession>
<dbReference type="OrthoDB" id="9775135at2"/>
<dbReference type="InterPro" id="IPR003593">
    <property type="entry name" value="AAA+_ATPase"/>
</dbReference>
<dbReference type="PROSITE" id="PS50893">
    <property type="entry name" value="ABC_TRANSPORTER_2"/>
    <property type="match status" value="1"/>
</dbReference>
<dbReference type="STRING" id="867903.ThesuDRAFT_01046"/>
<comment type="caution">
    <text evidence="6">The sequence shown here is derived from an EMBL/GenBank/DDBJ whole genome shotgun (WGS) entry which is preliminary data.</text>
</comment>
<dbReference type="Proteomes" id="UP000005710">
    <property type="component" value="Unassembled WGS sequence"/>
</dbReference>
<keyword evidence="3" id="KW-0547">Nucleotide-binding</keyword>
<dbReference type="InterPro" id="IPR027417">
    <property type="entry name" value="P-loop_NTPase"/>
</dbReference>
<dbReference type="InterPro" id="IPR017871">
    <property type="entry name" value="ABC_transporter-like_CS"/>
</dbReference>
<dbReference type="GO" id="GO:0005524">
    <property type="term" value="F:ATP binding"/>
    <property type="evidence" value="ECO:0007669"/>
    <property type="project" value="UniProtKB-KW"/>
</dbReference>
<dbReference type="HOGENOM" id="CLU_000604_1_2_9"/>
<reference evidence="6" key="1">
    <citation type="submission" date="2010-10" db="EMBL/GenBank/DDBJ databases">
        <authorList>
            <consortium name="US DOE Joint Genome Institute (JGI-PGF)"/>
            <person name="Lucas S."/>
            <person name="Copeland A."/>
            <person name="Lapidus A."/>
            <person name="Bruce D."/>
            <person name="Goodwin L."/>
            <person name="Pitluck S."/>
            <person name="Kyrpides N."/>
            <person name="Mavromatis K."/>
            <person name="Detter J.C."/>
            <person name="Han C."/>
            <person name="Land M."/>
            <person name="Hauser L."/>
            <person name="Markowitz V."/>
            <person name="Cheng J.-F."/>
            <person name="Hugenholtz P."/>
            <person name="Woyke T."/>
            <person name="Wu D."/>
            <person name="Pukall R."/>
            <person name="Wahrenburg C."/>
            <person name="Brambilla E."/>
            <person name="Klenk H.-P."/>
            <person name="Eisen J.A."/>
        </authorList>
    </citation>
    <scope>NUCLEOTIDE SEQUENCE [LARGE SCALE GENOMIC DNA]</scope>
    <source>
        <strain evidence="6">DSM 13965</strain>
    </source>
</reference>
<keyword evidence="2" id="KW-0813">Transport</keyword>
<dbReference type="RefSeq" id="WP_006903311.1">
    <property type="nucleotide sequence ID" value="NZ_JH976535.1"/>
</dbReference>
<reference evidence="6" key="2">
    <citation type="submission" date="2012-10" db="EMBL/GenBank/DDBJ databases">
        <title>Improved high-quality draft of Thermaerobacter subterraneus C21, DSM 13965.</title>
        <authorList>
            <consortium name="DOE Joint Genome Institute"/>
            <person name="Eisen J."/>
            <person name="Huntemann M."/>
            <person name="Wei C.-L."/>
            <person name="Han J."/>
            <person name="Detter J.C."/>
            <person name="Han C."/>
            <person name="Tapia R."/>
            <person name="Chen A."/>
            <person name="Kyrpides N."/>
            <person name="Mavromatis K."/>
            <person name="Markowitz V."/>
            <person name="Szeto E."/>
            <person name="Ivanova N."/>
            <person name="Mikhailova N."/>
            <person name="Ovchinnikova G."/>
            <person name="Pagani I."/>
            <person name="Pati A."/>
            <person name="Goodwin L."/>
            <person name="Nordberg H.P."/>
            <person name="Cantor M.N."/>
            <person name="Hua S.X."/>
            <person name="Woyke T."/>
            <person name="Eisen J."/>
            <person name="Klenk H.-P."/>
        </authorList>
    </citation>
    <scope>NUCLEOTIDE SEQUENCE [LARGE SCALE GENOMIC DNA]</scope>
    <source>
        <strain evidence="6">DSM 13965</strain>
    </source>
</reference>
<protein>
    <submittedName>
        <fullName evidence="6">ABC-type multidrug transport system, ATPase component</fullName>
    </submittedName>
</protein>
<evidence type="ECO:0000313" key="7">
    <source>
        <dbReference type="Proteomes" id="UP000005710"/>
    </source>
</evidence>
<dbReference type="Pfam" id="PF00005">
    <property type="entry name" value="ABC_tran"/>
    <property type="match status" value="1"/>
</dbReference>
<gene>
    <name evidence="6" type="ORF">ThesuDRAFT_01046</name>
</gene>
<comment type="similarity">
    <text evidence="1">Belongs to the ABC transporter superfamily.</text>
</comment>
<evidence type="ECO:0000256" key="1">
    <source>
        <dbReference type="ARBA" id="ARBA00005417"/>
    </source>
</evidence>
<dbReference type="PANTHER" id="PTHR43335:SF2">
    <property type="entry name" value="ABC TRANSPORTER, ATP-BINDING PROTEIN"/>
    <property type="match status" value="1"/>
</dbReference>
<evidence type="ECO:0000313" key="6">
    <source>
        <dbReference type="EMBL" id="EKP95300.1"/>
    </source>
</evidence>
<name>K6P2K2_9FIRM</name>
<evidence type="ECO:0000256" key="3">
    <source>
        <dbReference type="ARBA" id="ARBA00022741"/>
    </source>
</evidence>
<evidence type="ECO:0000259" key="5">
    <source>
        <dbReference type="PROSITE" id="PS50893"/>
    </source>
</evidence>
<dbReference type="EMBL" id="AENY02000002">
    <property type="protein sequence ID" value="EKP95300.1"/>
    <property type="molecule type" value="Genomic_DNA"/>
</dbReference>
<dbReference type="AlphaFoldDB" id="K6P2K2"/>
<keyword evidence="7" id="KW-1185">Reference proteome</keyword>
<evidence type="ECO:0000256" key="2">
    <source>
        <dbReference type="ARBA" id="ARBA00022448"/>
    </source>
</evidence>
<dbReference type="SMART" id="SM00382">
    <property type="entry name" value="AAA"/>
    <property type="match status" value="1"/>
</dbReference>
<dbReference type="SUPFAM" id="SSF52540">
    <property type="entry name" value="P-loop containing nucleoside triphosphate hydrolases"/>
    <property type="match status" value="1"/>
</dbReference>
<proteinExistence type="inferred from homology"/>
<dbReference type="Gene3D" id="3.40.50.300">
    <property type="entry name" value="P-loop containing nucleotide triphosphate hydrolases"/>
    <property type="match status" value="1"/>
</dbReference>
<organism evidence="6 7">
    <name type="scientific">Thermaerobacter subterraneus DSM 13965</name>
    <dbReference type="NCBI Taxonomy" id="867903"/>
    <lineage>
        <taxon>Bacteria</taxon>
        <taxon>Bacillati</taxon>
        <taxon>Bacillota</taxon>
        <taxon>Clostridia</taxon>
        <taxon>Eubacteriales</taxon>
        <taxon>Clostridiales Family XVII. Incertae Sedis</taxon>
        <taxon>Thermaerobacter</taxon>
    </lineage>
</organism>
<dbReference type="GO" id="GO:0016887">
    <property type="term" value="F:ATP hydrolysis activity"/>
    <property type="evidence" value="ECO:0007669"/>
    <property type="project" value="InterPro"/>
</dbReference>
<sequence length="282" mass="31274">MMAINQVSKRFGRRQVLKNISLRLEAGVYGLLGPNGAGKTTLLRCMVGLIHPDQGQVLYQGVPIEKSKVFYQEMGYLPQTYGMFRELTLYEMMAYVGSLKGIPRQQLAGEIERVLEAVNLADRAGDRVKALSVGMIRRAGIAQALLGSPRLLLFDEPTAGLDPAERTRFKNLVNTIKQGRAILLSTHLVEDVDACCDRVIILDRGQVLFQGSCEELRRLAEGKVYQVDAENAQDIAGPHFTVRITEVSGRVQHRVVTRQPQRFPAVAPTLEDAYMGLIHGLC</sequence>
<dbReference type="InterPro" id="IPR003439">
    <property type="entry name" value="ABC_transporter-like_ATP-bd"/>
</dbReference>
<feature type="domain" description="ABC transporter" evidence="5">
    <location>
        <begin position="2"/>
        <end position="229"/>
    </location>
</feature>
<dbReference type="PROSITE" id="PS00211">
    <property type="entry name" value="ABC_TRANSPORTER_1"/>
    <property type="match status" value="1"/>
</dbReference>
<keyword evidence="4" id="KW-0067">ATP-binding</keyword>
<evidence type="ECO:0000256" key="4">
    <source>
        <dbReference type="ARBA" id="ARBA00022840"/>
    </source>
</evidence>
<dbReference type="eggNOG" id="COG1131">
    <property type="taxonomic scope" value="Bacteria"/>
</dbReference>
<dbReference type="PANTHER" id="PTHR43335">
    <property type="entry name" value="ABC TRANSPORTER, ATP-BINDING PROTEIN"/>
    <property type="match status" value="1"/>
</dbReference>